<dbReference type="Gene3D" id="3.10.310.30">
    <property type="match status" value="1"/>
</dbReference>
<dbReference type="EMBL" id="UOGC01000144">
    <property type="protein sequence ID" value="VAX22885.1"/>
    <property type="molecule type" value="Genomic_DNA"/>
</dbReference>
<dbReference type="InterPro" id="IPR051319">
    <property type="entry name" value="Oligoribo/pAp-PDE_c-di-AMP_PDE"/>
</dbReference>
<feature type="domain" description="DDH" evidence="1">
    <location>
        <begin position="16"/>
        <end position="159"/>
    </location>
</feature>
<dbReference type="Pfam" id="PF01368">
    <property type="entry name" value="DHH"/>
    <property type="match status" value="1"/>
</dbReference>
<dbReference type="SUPFAM" id="SSF64182">
    <property type="entry name" value="DHH phosphoesterases"/>
    <property type="match status" value="1"/>
</dbReference>
<dbReference type="PANTHER" id="PTHR47618:SF1">
    <property type="entry name" value="BIFUNCTIONAL OLIGORIBONUCLEASE AND PAP PHOSPHATASE NRNA"/>
    <property type="match status" value="1"/>
</dbReference>
<evidence type="ECO:0000259" key="2">
    <source>
        <dbReference type="Pfam" id="PF02272"/>
    </source>
</evidence>
<evidence type="ECO:0000313" key="3">
    <source>
        <dbReference type="EMBL" id="VAX22885.1"/>
    </source>
</evidence>
<feature type="domain" description="DHHA1" evidence="2">
    <location>
        <begin position="230"/>
        <end position="319"/>
    </location>
</feature>
<protein>
    <submittedName>
        <fullName evidence="3">FIG146085: 3'-to-5' oligoribonuclease A, Bacillus type</fullName>
    </submittedName>
</protein>
<dbReference type="InterPro" id="IPR038763">
    <property type="entry name" value="DHH_sf"/>
</dbReference>
<dbReference type="InterPro" id="IPR003156">
    <property type="entry name" value="DHHA1_dom"/>
</dbReference>
<organism evidence="3">
    <name type="scientific">hydrothermal vent metagenome</name>
    <dbReference type="NCBI Taxonomy" id="652676"/>
    <lineage>
        <taxon>unclassified sequences</taxon>
        <taxon>metagenomes</taxon>
        <taxon>ecological metagenomes</taxon>
    </lineage>
</organism>
<sequence>MVPAKAISFLMDAERFLVLTHINPDGDGLGSAMAMKCLLERLGKKAEIVIDSEPPEMFAFFTNYEWVRQYGVETDGLEPFNTVISVDAPTIERLGDAAKLIADDANILCIDHHVSAKNFADVNYIDGTASATAQMVYYLASELNIAITPETAEYLYTGIVIDTGRFRFSNTTPDVLHVAGELVKAGADPDKISRHLYYNNTLETTQALGKLLETIELHFNGKVATAHFTHAYMLGDHWKNVDTEGFVNHALSIRGVEVAMLLRETKTGITRVSLRAKGGFDVNELAKIFGGGGHAKAAGLTINEPLEKAKKILLDETERTLKAG</sequence>
<evidence type="ECO:0000259" key="1">
    <source>
        <dbReference type="Pfam" id="PF01368"/>
    </source>
</evidence>
<reference evidence="3" key="1">
    <citation type="submission" date="2018-06" db="EMBL/GenBank/DDBJ databases">
        <authorList>
            <person name="Zhirakovskaya E."/>
        </authorList>
    </citation>
    <scope>NUCLEOTIDE SEQUENCE</scope>
</reference>
<dbReference type="GO" id="GO:0003676">
    <property type="term" value="F:nucleic acid binding"/>
    <property type="evidence" value="ECO:0007669"/>
    <property type="project" value="InterPro"/>
</dbReference>
<dbReference type="PANTHER" id="PTHR47618">
    <property type="entry name" value="BIFUNCTIONAL OLIGORIBONUCLEASE AND PAP PHOSPHATASE NRNA"/>
    <property type="match status" value="1"/>
</dbReference>
<dbReference type="Pfam" id="PF02272">
    <property type="entry name" value="DHHA1"/>
    <property type="match status" value="1"/>
</dbReference>
<dbReference type="AlphaFoldDB" id="A0A3B1CUS6"/>
<name>A0A3B1CUS6_9ZZZZ</name>
<proteinExistence type="predicted"/>
<accession>A0A3B1CUS6</accession>
<dbReference type="InterPro" id="IPR001667">
    <property type="entry name" value="DDH_dom"/>
</dbReference>
<gene>
    <name evidence="3" type="ORF">MNBD_NITROSPINAE01-771</name>
</gene>
<dbReference type="Gene3D" id="3.90.1640.10">
    <property type="entry name" value="inorganic pyrophosphatase (n-terminal core)"/>
    <property type="match status" value="1"/>
</dbReference>